<proteinExistence type="predicted"/>
<name>A0A1Y6LIN5_ZYMTR</name>
<feature type="signal peptide" evidence="1">
    <location>
        <begin position="1"/>
        <end position="18"/>
    </location>
</feature>
<organism evidence="2 3">
    <name type="scientific">Zymoseptoria tritici ST99CH_1A5</name>
    <dbReference type="NCBI Taxonomy" id="1276529"/>
    <lineage>
        <taxon>Eukaryota</taxon>
        <taxon>Fungi</taxon>
        <taxon>Dikarya</taxon>
        <taxon>Ascomycota</taxon>
        <taxon>Pezizomycotina</taxon>
        <taxon>Dothideomycetes</taxon>
        <taxon>Dothideomycetidae</taxon>
        <taxon>Mycosphaerellales</taxon>
        <taxon>Mycosphaerellaceae</taxon>
        <taxon>Zymoseptoria</taxon>
    </lineage>
</organism>
<dbReference type="EMBL" id="LT882680">
    <property type="protein sequence ID" value="SMY24263.1"/>
    <property type="molecule type" value="Genomic_DNA"/>
</dbReference>
<evidence type="ECO:0000313" key="2">
    <source>
        <dbReference type="EMBL" id="SMY24263.1"/>
    </source>
</evidence>
<evidence type="ECO:0000313" key="3">
    <source>
        <dbReference type="Proteomes" id="UP000215453"/>
    </source>
</evidence>
<gene>
    <name evidence="2" type="ORF">ZT1A5_G5704</name>
</gene>
<evidence type="ECO:0000256" key="1">
    <source>
        <dbReference type="SAM" id="SignalP"/>
    </source>
</evidence>
<dbReference type="AlphaFoldDB" id="A0A1Y6LIN5"/>
<dbReference type="PROSITE" id="PS51257">
    <property type="entry name" value="PROKAR_LIPOPROTEIN"/>
    <property type="match status" value="1"/>
</dbReference>
<sequence>MRFTIATALFILSGLVAASCSGDQADCYCCQTQLNGEDVPGYRHNCACVASINGVDQGSPKCPYPCKSDD</sequence>
<protein>
    <submittedName>
        <fullName evidence="2">Uncharacterized protein</fullName>
    </submittedName>
</protein>
<reference evidence="2 3" key="1">
    <citation type="submission" date="2016-10" db="EMBL/GenBank/DDBJ databases">
        <authorList>
            <person name="Varghese N."/>
        </authorList>
    </citation>
    <scope>NUCLEOTIDE SEQUENCE [LARGE SCALE GENOMIC DNA]</scope>
</reference>
<keyword evidence="1" id="KW-0732">Signal</keyword>
<feature type="chain" id="PRO_5012102394" evidence="1">
    <location>
        <begin position="19"/>
        <end position="70"/>
    </location>
</feature>
<dbReference type="Proteomes" id="UP000215453">
    <property type="component" value="Chromosome 5"/>
</dbReference>
<accession>A0A1Y6LIN5</accession>